<evidence type="ECO:0000313" key="14">
    <source>
        <dbReference type="Proteomes" id="UP000325113"/>
    </source>
</evidence>
<protein>
    <recommendedName>
        <fullName evidence="6">NADH:ubiquinone oxidoreductase intermediate-associated protein 30 domain-containing protein</fullName>
    </recommendedName>
</protein>
<evidence type="ECO:0000256" key="3">
    <source>
        <dbReference type="ARBA" id="ARBA00023128"/>
    </source>
</evidence>
<evidence type="ECO:0000259" key="6">
    <source>
        <dbReference type="Pfam" id="PF08547"/>
    </source>
</evidence>
<dbReference type="Pfam" id="PF08547">
    <property type="entry name" value="CIA30"/>
    <property type="match status" value="1"/>
</dbReference>
<dbReference type="EMBL" id="HBET01006487">
    <property type="protein sequence ID" value="CAD8560006.1"/>
    <property type="molecule type" value="Transcribed_RNA"/>
</dbReference>
<evidence type="ECO:0000313" key="9">
    <source>
        <dbReference type="EMBL" id="KAA0148574.1"/>
    </source>
</evidence>
<dbReference type="Proteomes" id="UP000324907">
    <property type="component" value="Unassembled WGS sequence"/>
</dbReference>
<dbReference type="OrthoDB" id="42561at2759"/>
<feature type="compositionally biased region" description="Basic residues" evidence="5">
    <location>
        <begin position="259"/>
        <end position="273"/>
    </location>
</feature>
<gene>
    <name evidence="7" type="ORF">CROE0942_LOCUS4342</name>
    <name evidence="8" type="ORF">CROE0942_LOCUS4343</name>
    <name evidence="11" type="ORF">FNF27_06104</name>
    <name evidence="9" type="ORF">FNF28_07437</name>
    <name evidence="10" type="ORF">FNF31_05509</name>
</gene>
<dbReference type="EMBL" id="HBET01006488">
    <property type="protein sequence ID" value="CAD8560007.1"/>
    <property type="molecule type" value="Transcribed_RNA"/>
</dbReference>
<dbReference type="GO" id="GO:0006120">
    <property type="term" value="P:mitochondrial electron transport, NADH to ubiquinone"/>
    <property type="evidence" value="ECO:0007669"/>
    <property type="project" value="TreeGrafter"/>
</dbReference>
<dbReference type="AlphaFoldDB" id="A0A5A8C799"/>
<feature type="compositionally biased region" description="Acidic residues" evidence="5">
    <location>
        <begin position="292"/>
        <end position="302"/>
    </location>
</feature>
<comment type="subcellular location">
    <subcellularLocation>
        <location evidence="1">Mitochondrion</location>
    </subcellularLocation>
</comment>
<comment type="similarity">
    <text evidence="2">Belongs to the CIA30 family.</text>
</comment>
<reference evidence="12 13" key="1">
    <citation type="submission" date="2019-07" db="EMBL/GenBank/DDBJ databases">
        <title>Genomes of Cafeteria roenbergensis.</title>
        <authorList>
            <person name="Fischer M.G."/>
            <person name="Hackl T."/>
            <person name="Roman M."/>
        </authorList>
    </citation>
    <scope>NUCLEOTIDE SEQUENCE [LARGE SCALE GENOMIC DNA]</scope>
    <source>
        <strain evidence="10 14">Cflag</strain>
        <strain evidence="11 12">E4-10P</strain>
        <strain evidence="9 13">RCC970-E3</strain>
    </source>
</reference>
<evidence type="ECO:0000256" key="5">
    <source>
        <dbReference type="SAM" id="MobiDB-lite"/>
    </source>
</evidence>
<organism evidence="9 13">
    <name type="scientific">Cafeteria roenbergensis</name>
    <name type="common">Marine flagellate</name>
    <dbReference type="NCBI Taxonomy" id="33653"/>
    <lineage>
        <taxon>Eukaryota</taxon>
        <taxon>Sar</taxon>
        <taxon>Stramenopiles</taxon>
        <taxon>Bigyra</taxon>
        <taxon>Opalozoa</taxon>
        <taxon>Bicosoecida</taxon>
        <taxon>Cafeteriaceae</taxon>
        <taxon>Cafeteria</taxon>
    </lineage>
</organism>
<feature type="region of interest" description="Disordered" evidence="5">
    <location>
        <begin position="249"/>
        <end position="302"/>
    </location>
</feature>
<dbReference type="EMBL" id="VLTM01000070">
    <property type="protein sequence ID" value="KAA0158178.1"/>
    <property type="molecule type" value="Genomic_DNA"/>
</dbReference>
<keyword evidence="4" id="KW-0143">Chaperone</keyword>
<evidence type="ECO:0000256" key="4">
    <source>
        <dbReference type="ARBA" id="ARBA00023186"/>
    </source>
</evidence>
<dbReference type="Proteomes" id="UP000322899">
    <property type="component" value="Unassembled WGS sequence"/>
</dbReference>
<dbReference type="GO" id="GO:0051082">
    <property type="term" value="F:unfolded protein binding"/>
    <property type="evidence" value="ECO:0007669"/>
    <property type="project" value="TreeGrafter"/>
</dbReference>
<dbReference type="SUPFAM" id="SSF49785">
    <property type="entry name" value="Galactose-binding domain-like"/>
    <property type="match status" value="1"/>
</dbReference>
<dbReference type="GO" id="GO:0032981">
    <property type="term" value="P:mitochondrial respiratory chain complex I assembly"/>
    <property type="evidence" value="ECO:0007669"/>
    <property type="project" value="TreeGrafter"/>
</dbReference>
<sequence>MGRLATAVRVAWATAMRPLEVLGTTGARLAATFWPSALGDAPLFRFDSLADIGKFEVATDRAIGGMTVCSFGVKDTRDGVIGVFEGVLRNDDELFKSTDGRTATYASFRTKVQHPLPDLAPFSGLQFQVKTDGRPYVVLLTTRSHAYEAHLDEAQALNAVDTWQCELCVPGGRWVTATAPFDSFLRVDRGHVTVSQRPREEDELGPQFRGPDPSTLQSLSVVLADGVKGEFRMCLRGIRAVRYHSHADSTLMLPPGGRMSRRKQRGLASHRRQSQSGQPSVGAPARRLEGPAADDDSGDPRA</sequence>
<dbReference type="InterPro" id="IPR008979">
    <property type="entry name" value="Galactose-bd-like_sf"/>
</dbReference>
<dbReference type="InterPro" id="IPR013857">
    <property type="entry name" value="NADH-UbQ_OxRdtase-assoc_prot30"/>
</dbReference>
<evidence type="ECO:0000256" key="1">
    <source>
        <dbReference type="ARBA" id="ARBA00004173"/>
    </source>
</evidence>
<dbReference type="EMBL" id="VLTO01000049">
    <property type="protein sequence ID" value="KAA0172305.1"/>
    <property type="molecule type" value="Genomic_DNA"/>
</dbReference>
<proteinExistence type="inferred from homology"/>
<keyword evidence="3" id="KW-0496">Mitochondrion</keyword>
<evidence type="ECO:0000256" key="2">
    <source>
        <dbReference type="ARBA" id="ARBA00007884"/>
    </source>
</evidence>
<feature type="domain" description="NADH:ubiquinone oxidoreductase intermediate-associated protein 30" evidence="6">
    <location>
        <begin position="44"/>
        <end position="232"/>
    </location>
</feature>
<evidence type="ECO:0000313" key="8">
    <source>
        <dbReference type="EMBL" id="CAD8560007.1"/>
    </source>
</evidence>
<dbReference type="Proteomes" id="UP000325113">
    <property type="component" value="Unassembled WGS sequence"/>
</dbReference>
<evidence type="ECO:0000313" key="7">
    <source>
        <dbReference type="EMBL" id="CAD8560006.1"/>
    </source>
</evidence>
<dbReference type="EMBL" id="VLTL01000261">
    <property type="protein sequence ID" value="KAA0148574.1"/>
    <property type="molecule type" value="Genomic_DNA"/>
</dbReference>
<feature type="region of interest" description="Disordered" evidence="5">
    <location>
        <begin position="195"/>
        <end position="215"/>
    </location>
</feature>
<dbReference type="InterPro" id="IPR039131">
    <property type="entry name" value="NDUFAF1"/>
</dbReference>
<accession>A0A5A8C799</accession>
<evidence type="ECO:0000313" key="11">
    <source>
        <dbReference type="EMBL" id="KAA0172305.1"/>
    </source>
</evidence>
<dbReference type="PANTHER" id="PTHR13194">
    <property type="entry name" value="COMPLEX I INTERMEDIATE-ASSOCIATED PROTEIN 30"/>
    <property type="match status" value="1"/>
</dbReference>
<dbReference type="PANTHER" id="PTHR13194:SF18">
    <property type="entry name" value="COMPLEX I INTERMEDIATE-ASSOCIATED PROTEIN 30, MITOCHONDRIAL"/>
    <property type="match status" value="1"/>
</dbReference>
<reference evidence="7" key="2">
    <citation type="submission" date="2021-01" db="EMBL/GenBank/DDBJ databases">
        <authorList>
            <person name="Corre E."/>
            <person name="Pelletier E."/>
            <person name="Niang G."/>
            <person name="Scheremetjew M."/>
            <person name="Finn R."/>
            <person name="Kale V."/>
            <person name="Holt S."/>
            <person name="Cochrane G."/>
            <person name="Meng A."/>
            <person name="Brown T."/>
            <person name="Cohen L."/>
        </authorList>
    </citation>
    <scope>NUCLEOTIDE SEQUENCE</scope>
    <source>
        <strain evidence="7">E4-10</strain>
    </source>
</reference>
<dbReference type="GO" id="GO:0005739">
    <property type="term" value="C:mitochondrion"/>
    <property type="evidence" value="ECO:0007669"/>
    <property type="project" value="UniProtKB-SubCell"/>
</dbReference>
<evidence type="ECO:0000313" key="12">
    <source>
        <dbReference type="Proteomes" id="UP000322899"/>
    </source>
</evidence>
<evidence type="ECO:0000313" key="10">
    <source>
        <dbReference type="EMBL" id="KAA0158178.1"/>
    </source>
</evidence>
<name>A0A5A8C799_CAFRO</name>
<evidence type="ECO:0000313" key="13">
    <source>
        <dbReference type="Proteomes" id="UP000324907"/>
    </source>
</evidence>